<dbReference type="HAMAP" id="MF_00163">
    <property type="entry name" value="Pep_deformylase"/>
    <property type="match status" value="1"/>
</dbReference>
<evidence type="ECO:0000313" key="5">
    <source>
        <dbReference type="Proteomes" id="UP000824044"/>
    </source>
</evidence>
<evidence type="ECO:0000313" key="4">
    <source>
        <dbReference type="EMBL" id="HIZ24719.1"/>
    </source>
</evidence>
<reference evidence="4" key="1">
    <citation type="journal article" date="2021" name="PeerJ">
        <title>Extensive microbial diversity within the chicken gut microbiome revealed by metagenomics and culture.</title>
        <authorList>
            <person name="Gilroy R."/>
            <person name="Ravi A."/>
            <person name="Getino M."/>
            <person name="Pursley I."/>
            <person name="Horton D.L."/>
            <person name="Alikhan N.F."/>
            <person name="Baker D."/>
            <person name="Gharbi K."/>
            <person name="Hall N."/>
            <person name="Watson M."/>
            <person name="Adriaenssens E.M."/>
            <person name="Foster-Nyarko E."/>
            <person name="Jarju S."/>
            <person name="Secka A."/>
            <person name="Antonio M."/>
            <person name="Oren A."/>
            <person name="Chaudhuri R.R."/>
            <person name="La Ragione R."/>
            <person name="Hildebrand F."/>
            <person name="Pallen M.J."/>
        </authorList>
    </citation>
    <scope>NUCLEOTIDE SEQUENCE</scope>
    <source>
        <strain evidence="4">CHK33-5263</strain>
    </source>
</reference>
<comment type="cofactor">
    <cofactor evidence="3">
        <name>Fe(2+)</name>
        <dbReference type="ChEBI" id="CHEBI:29033"/>
    </cofactor>
    <text evidence="3">Binds 1 Fe(2+) ion.</text>
</comment>
<evidence type="ECO:0000256" key="1">
    <source>
        <dbReference type="ARBA" id="ARBA00010759"/>
    </source>
</evidence>
<dbReference type="Pfam" id="PF01327">
    <property type="entry name" value="Pep_deformylase"/>
    <property type="match status" value="1"/>
</dbReference>
<keyword evidence="2 3" id="KW-0408">Iron</keyword>
<accession>A0A9D2IVK0</accession>
<reference evidence="4" key="2">
    <citation type="submission" date="2021-04" db="EMBL/GenBank/DDBJ databases">
        <authorList>
            <person name="Gilroy R."/>
        </authorList>
    </citation>
    <scope>NUCLEOTIDE SEQUENCE</scope>
    <source>
        <strain evidence="4">CHK33-5263</strain>
    </source>
</reference>
<organism evidence="4 5">
    <name type="scientific">Candidatus Gallimonas intestinigallinarum</name>
    <dbReference type="NCBI Taxonomy" id="2838604"/>
    <lineage>
        <taxon>Bacteria</taxon>
        <taxon>Bacillati</taxon>
        <taxon>Bacillota</taxon>
        <taxon>Clostridia</taxon>
        <taxon>Candidatus Gallimonas</taxon>
    </lineage>
</organism>
<feature type="active site" evidence="3">
    <location>
        <position position="130"/>
    </location>
</feature>
<evidence type="ECO:0000256" key="3">
    <source>
        <dbReference type="HAMAP-Rule" id="MF_00163"/>
    </source>
</evidence>
<keyword evidence="3" id="KW-0479">Metal-binding</keyword>
<comment type="catalytic activity">
    <reaction evidence="3">
        <text>N-terminal N-formyl-L-methionyl-[peptide] + H2O = N-terminal L-methionyl-[peptide] + formate</text>
        <dbReference type="Rhea" id="RHEA:24420"/>
        <dbReference type="Rhea" id="RHEA-COMP:10639"/>
        <dbReference type="Rhea" id="RHEA-COMP:10640"/>
        <dbReference type="ChEBI" id="CHEBI:15377"/>
        <dbReference type="ChEBI" id="CHEBI:15740"/>
        <dbReference type="ChEBI" id="CHEBI:49298"/>
        <dbReference type="ChEBI" id="CHEBI:64731"/>
        <dbReference type="EC" id="3.5.1.88"/>
    </reaction>
</comment>
<dbReference type="InterPro" id="IPR036821">
    <property type="entry name" value="Peptide_deformylase_sf"/>
</dbReference>
<comment type="caution">
    <text evidence="4">The sequence shown here is derived from an EMBL/GenBank/DDBJ whole genome shotgun (WGS) entry which is preliminary data.</text>
</comment>
<dbReference type="Proteomes" id="UP000824044">
    <property type="component" value="Unassembled WGS sequence"/>
</dbReference>
<gene>
    <name evidence="3 4" type="primary">def</name>
    <name evidence="4" type="ORF">H9812_04505</name>
</gene>
<keyword evidence="3" id="KW-0648">Protein biosynthesis</keyword>
<evidence type="ECO:0000256" key="2">
    <source>
        <dbReference type="ARBA" id="ARBA00023004"/>
    </source>
</evidence>
<dbReference type="Gene3D" id="3.90.45.10">
    <property type="entry name" value="Peptide deformylase"/>
    <property type="match status" value="1"/>
</dbReference>
<feature type="binding site" evidence="3">
    <location>
        <position position="129"/>
    </location>
    <ligand>
        <name>Fe cation</name>
        <dbReference type="ChEBI" id="CHEBI:24875"/>
    </ligand>
</feature>
<keyword evidence="3 4" id="KW-0378">Hydrolase</keyword>
<dbReference type="AlphaFoldDB" id="A0A9D2IVK0"/>
<dbReference type="PANTHER" id="PTHR10458:SF22">
    <property type="entry name" value="PEPTIDE DEFORMYLASE"/>
    <property type="match status" value="1"/>
</dbReference>
<dbReference type="CDD" id="cd00487">
    <property type="entry name" value="Pep_deformylase"/>
    <property type="match status" value="1"/>
</dbReference>
<comment type="function">
    <text evidence="3">Removes the formyl group from the N-terminal Met of newly synthesized proteins. Requires at least a dipeptide for an efficient rate of reaction. N-terminal L-methionine is a prerequisite for activity but the enzyme has broad specificity at other positions.</text>
</comment>
<dbReference type="SUPFAM" id="SSF56420">
    <property type="entry name" value="Peptide deformylase"/>
    <property type="match status" value="1"/>
</dbReference>
<feature type="binding site" evidence="3">
    <location>
        <position position="87"/>
    </location>
    <ligand>
        <name>Fe cation</name>
        <dbReference type="ChEBI" id="CHEBI:24875"/>
    </ligand>
</feature>
<sequence>MIREIVQIGAPVLREKCTPVKQFDKELWTLLDDMKETLRNAEGAGLAAPQVNVSVRAVVVDVDEGFFEMVNPVLVSQKGEQYGPEGCLSVRGKVGYVVRPDKVKVVFSDRNGNRCSLVARGFFARAVCHELDHLDGIIYTDKATGVRDDD</sequence>
<dbReference type="GO" id="GO:0042586">
    <property type="term" value="F:peptide deformylase activity"/>
    <property type="evidence" value="ECO:0007669"/>
    <property type="project" value="UniProtKB-UniRule"/>
</dbReference>
<dbReference type="InterPro" id="IPR023635">
    <property type="entry name" value="Peptide_deformylase"/>
</dbReference>
<dbReference type="GO" id="GO:0046872">
    <property type="term" value="F:metal ion binding"/>
    <property type="evidence" value="ECO:0007669"/>
    <property type="project" value="UniProtKB-KW"/>
</dbReference>
<dbReference type="NCBIfam" id="TIGR00079">
    <property type="entry name" value="pept_deformyl"/>
    <property type="match status" value="1"/>
</dbReference>
<feature type="binding site" evidence="3">
    <location>
        <position position="133"/>
    </location>
    <ligand>
        <name>Fe cation</name>
        <dbReference type="ChEBI" id="CHEBI:24875"/>
    </ligand>
</feature>
<dbReference type="NCBIfam" id="NF001159">
    <property type="entry name" value="PRK00150.1-3"/>
    <property type="match status" value="1"/>
</dbReference>
<comment type="similarity">
    <text evidence="1 3">Belongs to the polypeptide deformylase family.</text>
</comment>
<protein>
    <recommendedName>
        <fullName evidence="3">Peptide deformylase</fullName>
        <shortName evidence="3">PDF</shortName>
        <ecNumber evidence="3">3.5.1.88</ecNumber>
    </recommendedName>
    <alternativeName>
        <fullName evidence="3">Polypeptide deformylase</fullName>
    </alternativeName>
</protein>
<dbReference type="PRINTS" id="PR01576">
    <property type="entry name" value="PDEFORMYLASE"/>
</dbReference>
<dbReference type="EC" id="3.5.1.88" evidence="3"/>
<dbReference type="PANTHER" id="PTHR10458">
    <property type="entry name" value="PEPTIDE DEFORMYLASE"/>
    <property type="match status" value="1"/>
</dbReference>
<dbReference type="PIRSF" id="PIRSF004749">
    <property type="entry name" value="Pep_def"/>
    <property type="match status" value="1"/>
</dbReference>
<proteinExistence type="inferred from homology"/>
<dbReference type="GO" id="GO:0006412">
    <property type="term" value="P:translation"/>
    <property type="evidence" value="ECO:0007669"/>
    <property type="project" value="UniProtKB-UniRule"/>
</dbReference>
<dbReference type="EMBL" id="DXBS01000087">
    <property type="protein sequence ID" value="HIZ24719.1"/>
    <property type="molecule type" value="Genomic_DNA"/>
</dbReference>
<name>A0A9D2IVK0_9FIRM</name>